<dbReference type="PANTHER" id="PTHR34296:SF2">
    <property type="entry name" value="ABC TRANSPORTER GUANOSINE-BINDING PROTEIN NUPN"/>
    <property type="match status" value="1"/>
</dbReference>
<dbReference type="InterPro" id="IPR003760">
    <property type="entry name" value="PnrA-like"/>
</dbReference>
<evidence type="ECO:0000256" key="2">
    <source>
        <dbReference type="ARBA" id="ARBA00022475"/>
    </source>
</evidence>
<keyword evidence="3" id="KW-0732">Signal</keyword>
<evidence type="ECO:0000313" key="8">
    <source>
        <dbReference type="Proteomes" id="UP000191418"/>
    </source>
</evidence>
<feature type="domain" description="ABC transporter substrate-binding protein PnrA-like" evidence="6">
    <location>
        <begin position="61"/>
        <end position="362"/>
    </location>
</feature>
<protein>
    <recommendedName>
        <fullName evidence="6">ABC transporter substrate-binding protein PnrA-like domain-containing protein</fullName>
    </recommendedName>
</protein>
<dbReference type="Gene3D" id="3.40.50.2300">
    <property type="match status" value="2"/>
</dbReference>
<evidence type="ECO:0000256" key="3">
    <source>
        <dbReference type="ARBA" id="ARBA00022729"/>
    </source>
</evidence>
<dbReference type="GO" id="GO:0005886">
    <property type="term" value="C:plasma membrane"/>
    <property type="evidence" value="ECO:0007669"/>
    <property type="project" value="UniProtKB-SubCell"/>
</dbReference>
<reference evidence="7 8" key="1">
    <citation type="submission" date="2017-01" db="EMBL/GenBank/DDBJ databases">
        <title>Genome Sequencing of a Marine Spirillum, Oceanospirillum multiglobuliferum ATCC 33336, from Japan.</title>
        <authorList>
            <person name="Carney J.G."/>
            <person name="Trachtenberg A.M."/>
            <person name="Rheaume B.A."/>
            <person name="Linnane J.D."/>
            <person name="Pitts N.L."/>
            <person name="Mykles D.L."/>
            <person name="Maclea K.S."/>
        </authorList>
    </citation>
    <scope>NUCLEOTIDE SEQUENCE [LARGE SCALE GENOMIC DNA]</scope>
    <source>
        <strain evidence="7 8">ATCC 33336</strain>
    </source>
</reference>
<dbReference type="AlphaFoldDB" id="A0A1T4Q031"/>
<organism evidence="7 8">
    <name type="scientific">Oceanospirillum multiglobuliferum</name>
    <dbReference type="NCBI Taxonomy" id="64969"/>
    <lineage>
        <taxon>Bacteria</taxon>
        <taxon>Pseudomonadati</taxon>
        <taxon>Pseudomonadota</taxon>
        <taxon>Gammaproteobacteria</taxon>
        <taxon>Oceanospirillales</taxon>
        <taxon>Oceanospirillaceae</taxon>
        <taxon>Oceanospirillum</taxon>
    </lineage>
</organism>
<dbReference type="InterPro" id="IPR050957">
    <property type="entry name" value="BMP_lipoprotein"/>
</dbReference>
<evidence type="ECO:0000256" key="1">
    <source>
        <dbReference type="ARBA" id="ARBA00004236"/>
    </source>
</evidence>
<dbReference type="RefSeq" id="WP_078745271.1">
    <property type="nucleotide sequence ID" value="NZ_FUXG01000010.1"/>
</dbReference>
<dbReference type="EMBL" id="MTSM01000009">
    <property type="protein sequence ID" value="OPX55434.1"/>
    <property type="molecule type" value="Genomic_DNA"/>
</dbReference>
<dbReference type="Pfam" id="PF02608">
    <property type="entry name" value="Bmp"/>
    <property type="match status" value="1"/>
</dbReference>
<keyword evidence="5" id="KW-0449">Lipoprotein</keyword>
<dbReference type="Proteomes" id="UP000191418">
    <property type="component" value="Unassembled WGS sequence"/>
</dbReference>
<gene>
    <name evidence="7" type="ORF">BTE48_08565</name>
</gene>
<evidence type="ECO:0000313" key="7">
    <source>
        <dbReference type="EMBL" id="OPX55434.1"/>
    </source>
</evidence>
<proteinExistence type="predicted"/>
<evidence type="ECO:0000256" key="5">
    <source>
        <dbReference type="ARBA" id="ARBA00023288"/>
    </source>
</evidence>
<keyword evidence="2" id="KW-1003">Cell membrane</keyword>
<keyword evidence="4" id="KW-0472">Membrane</keyword>
<evidence type="ECO:0000259" key="6">
    <source>
        <dbReference type="Pfam" id="PF02608"/>
    </source>
</evidence>
<evidence type="ECO:0000256" key="4">
    <source>
        <dbReference type="ARBA" id="ARBA00023136"/>
    </source>
</evidence>
<keyword evidence="8" id="KW-1185">Reference proteome</keyword>
<comment type="caution">
    <text evidence="7">The sequence shown here is derived from an EMBL/GenBank/DDBJ whole genome shotgun (WGS) entry which is preliminary data.</text>
</comment>
<dbReference type="PANTHER" id="PTHR34296">
    <property type="entry name" value="TRANSCRIPTIONAL ACTIVATOR PROTEIN MED"/>
    <property type="match status" value="1"/>
</dbReference>
<dbReference type="STRING" id="64969.SAMN02745127_01668"/>
<accession>A0A1T4Q031</accession>
<sequence length="380" mass="41918">MNLITMTSPKNKLSALFTASLICKFLMLFGVLLLVQGCSEPAEHKKVDRGAPNQNQMHVLVLVPQYPDTDNWSAQGQEGAHRIEQQLNAQVTLLTGTDPKKLSQDKLLELISPSLTSGVQLIVGVGGQYEGFLRFLASEHPYVRMAIVGETEGNQRNFGAVAGRFDDIGYILGVVAYQDLMRQSFAAVRAEDTAHNQSKQLTVGFIGGIPFKSYQKMAQAFDNAVNGYDQTVDVIVDWVGSFAAPDLAYQKAKILLDQGVQVLLINTGMGNAVIAELIKQYPDRRLLLVDTDERSHWNPEQVLATGIIDVAELISNSAKKVSAGHWYGQQEWFSFKENVALVKLNSNLVDLEQRQNIFMIIDQLSQGLLVPVNSSQPVTK</sequence>
<name>A0A1T4Q031_9GAMM</name>
<comment type="subcellular location">
    <subcellularLocation>
        <location evidence="1">Cell membrane</location>
    </subcellularLocation>
</comment>
<dbReference type="OrthoDB" id="9769871at2"/>